<dbReference type="EMBL" id="CABFWN010000001">
    <property type="protein sequence ID" value="VUG16120.1"/>
    <property type="molecule type" value="Genomic_DNA"/>
</dbReference>
<keyword evidence="7 12" id="KW-0560">Oxidoreductase</keyword>
<evidence type="ECO:0000259" key="15">
    <source>
        <dbReference type="PROSITE" id="PS50255"/>
    </source>
</evidence>
<sequence length="525" mass="59530">MSENRNPNIDPNATSSQQPIQEADYPEEELRKYNIVPRQAESCTATELHSHRRVAKVVKHKVKGGNGITQLPISDRIAITERSWTLRNWYRHLHWRNMLVTVFVPLLGFLLWLIVDIRPTLQTASFAFLHYVLTMLSVNILYHRYWCHRSFQIESPHFVKLLVLIASGAGITSARNWCSAHRAHHRHSDITDRDPHNVRRGFFFSHIGWIVLTFNPQVVEAIHAERLDKFTNDEAVQWQARNYLSLFVSSGLILPCLFCGWLYDDYLGGLLYAGFLKVFLVQQSVFLTNSLGHLIGSRPYNSSISARNNLVVNLLTLGEGNQNFHQEFPNDCRNGSNWLSWDPTRWCLSLLQSLGIVSHLRISSQSIIDKSRVQEQQRQLDNIRSSLYWGIPISRLPVYTPQQFRKLVSDSPGRFYVVVDGIIHDVTPFAKDHPGGIELMYAANGRDATTAFNGAVYQHSNAARNLLGTLRIGVLSGSEDIYWKQERIENKDVPLDSDLSGHAIVRSGSQATASNNIIGGVADAA</sequence>
<evidence type="ECO:0000256" key="6">
    <source>
        <dbReference type="ARBA" id="ARBA00022989"/>
    </source>
</evidence>
<name>A0A7D9GXA6_DEKBR</name>
<accession>A0A7D9GXA6</accession>
<evidence type="ECO:0000256" key="9">
    <source>
        <dbReference type="ARBA" id="ARBA00023098"/>
    </source>
</evidence>
<dbReference type="PRINTS" id="PR00075">
    <property type="entry name" value="FACDDSATRASE"/>
</dbReference>
<dbReference type="Gene3D" id="3.10.120.10">
    <property type="entry name" value="Cytochrome b5-like heme/steroid binding domain"/>
    <property type="match status" value="1"/>
</dbReference>
<keyword evidence="5 12" id="KW-0276">Fatty acid metabolism</keyword>
<dbReference type="EC" id="1.14.19.1" evidence="12"/>
<evidence type="ECO:0000256" key="14">
    <source>
        <dbReference type="SAM" id="Phobius"/>
    </source>
</evidence>
<comment type="similarity">
    <text evidence="2 12">Belongs to the fatty acid desaturase type 1 family.</text>
</comment>
<keyword evidence="11 12" id="KW-0275">Fatty acid biosynthesis</keyword>
<evidence type="ECO:0000256" key="10">
    <source>
        <dbReference type="ARBA" id="ARBA00023136"/>
    </source>
</evidence>
<keyword evidence="12" id="KW-0249">Electron transport</keyword>
<feature type="domain" description="Cytochrome b5 heme-binding" evidence="15">
    <location>
        <begin position="396"/>
        <end position="476"/>
    </location>
</feature>
<evidence type="ECO:0000256" key="2">
    <source>
        <dbReference type="ARBA" id="ARBA00009295"/>
    </source>
</evidence>
<dbReference type="PANTHER" id="PTHR11351">
    <property type="entry name" value="ACYL-COA DESATURASE"/>
    <property type="match status" value="1"/>
</dbReference>
<dbReference type="Proteomes" id="UP000478008">
    <property type="component" value="Unassembled WGS sequence"/>
</dbReference>
<keyword evidence="4 14" id="KW-0812">Transmembrane</keyword>
<proteinExistence type="inferred from homology"/>
<evidence type="ECO:0000256" key="13">
    <source>
        <dbReference type="SAM" id="MobiDB-lite"/>
    </source>
</evidence>
<comment type="cofactor">
    <cofactor evidence="12">
        <name>Fe(2+)</name>
        <dbReference type="ChEBI" id="CHEBI:29033"/>
    </cofactor>
    <text evidence="12">Expected to bind 2 Fe(2+) ions per subunit.</text>
</comment>
<dbReference type="InterPro" id="IPR036400">
    <property type="entry name" value="Cyt_B5-like_heme/steroid_sf"/>
</dbReference>
<evidence type="ECO:0000256" key="12">
    <source>
        <dbReference type="PIRNR" id="PIRNR000345"/>
    </source>
</evidence>
<dbReference type="PANTHER" id="PTHR11351:SF31">
    <property type="entry name" value="DESATURASE 1, ISOFORM A-RELATED"/>
    <property type="match status" value="1"/>
</dbReference>
<comment type="catalytic activity">
    <reaction evidence="12">
        <text>octadecanoyl-CoA + 2 Fe(II)-[cytochrome b5] + O2 + 2 H(+) = (9Z)-octadecenoyl-CoA + 2 Fe(III)-[cytochrome b5] + 2 H2O</text>
        <dbReference type="Rhea" id="RHEA:19721"/>
        <dbReference type="Rhea" id="RHEA-COMP:10438"/>
        <dbReference type="Rhea" id="RHEA-COMP:10439"/>
        <dbReference type="ChEBI" id="CHEBI:15377"/>
        <dbReference type="ChEBI" id="CHEBI:15378"/>
        <dbReference type="ChEBI" id="CHEBI:15379"/>
        <dbReference type="ChEBI" id="CHEBI:29033"/>
        <dbReference type="ChEBI" id="CHEBI:29034"/>
        <dbReference type="ChEBI" id="CHEBI:57387"/>
        <dbReference type="ChEBI" id="CHEBI:57394"/>
        <dbReference type="EC" id="1.14.19.1"/>
    </reaction>
</comment>
<evidence type="ECO:0000256" key="4">
    <source>
        <dbReference type="ARBA" id="ARBA00022692"/>
    </source>
</evidence>
<feature type="transmembrane region" description="Helical" evidence="14">
    <location>
        <begin position="97"/>
        <end position="115"/>
    </location>
</feature>
<protein>
    <recommendedName>
        <fullName evidence="12">Acyl-CoA desaturase</fullName>
        <ecNumber evidence="12">1.14.19.1</ecNumber>
    </recommendedName>
</protein>
<keyword evidence="17" id="KW-1185">Reference proteome</keyword>
<evidence type="ECO:0000256" key="1">
    <source>
        <dbReference type="ARBA" id="ARBA00004141"/>
    </source>
</evidence>
<dbReference type="InterPro" id="IPR009160">
    <property type="entry name" value="Acyl-CoA_deSatase_haem/ster-bd"/>
</dbReference>
<dbReference type="Pfam" id="PF00173">
    <property type="entry name" value="Cyt-b5"/>
    <property type="match status" value="1"/>
</dbReference>
<keyword evidence="9 12" id="KW-0443">Lipid metabolism</keyword>
<feature type="region of interest" description="Disordered" evidence="13">
    <location>
        <begin position="1"/>
        <end position="23"/>
    </location>
</feature>
<keyword evidence="8 12" id="KW-0408">Iron</keyword>
<dbReference type="PIRSF" id="PIRSF000345">
    <property type="entry name" value="OLE1"/>
    <property type="match status" value="1"/>
</dbReference>
<evidence type="ECO:0000256" key="8">
    <source>
        <dbReference type="ARBA" id="ARBA00023004"/>
    </source>
</evidence>
<dbReference type="Pfam" id="PF00487">
    <property type="entry name" value="FA_desaturase"/>
    <property type="match status" value="1"/>
</dbReference>
<dbReference type="AlphaFoldDB" id="A0A7D9GXA6"/>
<feature type="compositionally biased region" description="Polar residues" evidence="13">
    <location>
        <begin position="1"/>
        <end position="20"/>
    </location>
</feature>
<dbReference type="GO" id="GO:0004768">
    <property type="term" value="F:stearoyl-CoA 9-desaturase activity"/>
    <property type="evidence" value="ECO:0007669"/>
    <property type="project" value="UniProtKB-UniRule"/>
</dbReference>
<dbReference type="GO" id="GO:0005506">
    <property type="term" value="F:iron ion binding"/>
    <property type="evidence" value="ECO:0007669"/>
    <property type="project" value="TreeGrafter"/>
</dbReference>
<dbReference type="InterPro" id="IPR001199">
    <property type="entry name" value="Cyt_B5-like_heme/steroid-bd"/>
</dbReference>
<feature type="transmembrane region" description="Helical" evidence="14">
    <location>
        <begin position="243"/>
        <end position="263"/>
    </location>
</feature>
<dbReference type="SUPFAM" id="SSF55856">
    <property type="entry name" value="Cytochrome b5-like heme/steroid binding domain"/>
    <property type="match status" value="1"/>
</dbReference>
<comment type="subcellular location">
    <subcellularLocation>
        <location evidence="1">Membrane</location>
        <topology evidence="1">Multi-pass membrane protein</topology>
    </subcellularLocation>
</comment>
<evidence type="ECO:0000256" key="5">
    <source>
        <dbReference type="ARBA" id="ARBA00022832"/>
    </source>
</evidence>
<dbReference type="GO" id="GO:0006636">
    <property type="term" value="P:unsaturated fatty acid biosynthetic process"/>
    <property type="evidence" value="ECO:0007669"/>
    <property type="project" value="UniProtKB-UniRule"/>
</dbReference>
<dbReference type="CDD" id="cd03505">
    <property type="entry name" value="Delta9-FADS-like"/>
    <property type="match status" value="1"/>
</dbReference>
<evidence type="ECO:0000256" key="3">
    <source>
        <dbReference type="ARBA" id="ARBA00022516"/>
    </source>
</evidence>
<organism evidence="16 17">
    <name type="scientific">Dekkera bruxellensis</name>
    <name type="common">Brettanomyces custersii</name>
    <dbReference type="NCBI Taxonomy" id="5007"/>
    <lineage>
        <taxon>Eukaryota</taxon>
        <taxon>Fungi</taxon>
        <taxon>Dikarya</taxon>
        <taxon>Ascomycota</taxon>
        <taxon>Saccharomycotina</taxon>
        <taxon>Pichiomycetes</taxon>
        <taxon>Pichiales</taxon>
        <taxon>Pichiaceae</taxon>
        <taxon>Brettanomyces</taxon>
    </lineage>
</organism>
<evidence type="ECO:0000313" key="17">
    <source>
        <dbReference type="Proteomes" id="UP000478008"/>
    </source>
</evidence>
<keyword evidence="12" id="KW-0813">Transport</keyword>
<feature type="transmembrane region" description="Helical" evidence="14">
    <location>
        <begin position="121"/>
        <end position="142"/>
    </location>
</feature>
<evidence type="ECO:0000256" key="11">
    <source>
        <dbReference type="ARBA" id="ARBA00023160"/>
    </source>
</evidence>
<dbReference type="PROSITE" id="PS50255">
    <property type="entry name" value="CYTOCHROME_B5_2"/>
    <property type="match status" value="1"/>
</dbReference>
<keyword evidence="10 14" id="KW-0472">Membrane</keyword>
<keyword evidence="12" id="KW-0349">Heme</keyword>
<gene>
    <name evidence="16" type="primary">OLE1</name>
    <name evidence="16" type="ORF">DEBR0S1_08196G</name>
</gene>
<dbReference type="GO" id="GO:0005789">
    <property type="term" value="C:endoplasmic reticulum membrane"/>
    <property type="evidence" value="ECO:0007669"/>
    <property type="project" value="TreeGrafter"/>
</dbReference>
<comment type="function">
    <text evidence="12">Stearoyl-CoA desaturase that utilizes O(2) and electrons from reduced cytochrome b5 to introduce the first double bond into saturated fatty acyl-CoA substrates.</text>
</comment>
<reference evidence="16 17" key="1">
    <citation type="submission" date="2019-07" db="EMBL/GenBank/DDBJ databases">
        <authorList>
            <person name="Friedrich A."/>
            <person name="Schacherer J."/>
        </authorList>
    </citation>
    <scope>NUCLEOTIDE SEQUENCE [LARGE SCALE GENOMIC DNA]</scope>
</reference>
<dbReference type="SMART" id="SM01117">
    <property type="entry name" value="Cyt-b5"/>
    <property type="match status" value="1"/>
</dbReference>
<dbReference type="InterPro" id="IPR005804">
    <property type="entry name" value="FA_desaturase_dom"/>
</dbReference>
<keyword evidence="12" id="KW-0479">Metal-binding</keyword>
<dbReference type="InterPro" id="IPR015876">
    <property type="entry name" value="Acyl-CoA_DS"/>
</dbReference>
<keyword evidence="3 12" id="KW-0444">Lipid biosynthesis</keyword>
<keyword evidence="6 14" id="KW-1133">Transmembrane helix</keyword>
<evidence type="ECO:0000256" key="7">
    <source>
        <dbReference type="ARBA" id="ARBA00023002"/>
    </source>
</evidence>
<evidence type="ECO:0000313" key="16">
    <source>
        <dbReference type="EMBL" id="VUG16120.1"/>
    </source>
</evidence>
<dbReference type="PRINTS" id="PR00363">
    <property type="entry name" value="CYTOCHROMEB5"/>
</dbReference>